<dbReference type="Pfam" id="PF00398">
    <property type="entry name" value="RrnaAD"/>
    <property type="match status" value="1"/>
</dbReference>
<accession>A0A645GKB6</accession>
<dbReference type="PANTHER" id="PTHR11727">
    <property type="entry name" value="DIMETHYLADENOSINE TRANSFERASE"/>
    <property type="match status" value="1"/>
</dbReference>
<dbReference type="AlphaFoldDB" id="A0A645GKB6"/>
<evidence type="ECO:0000313" key="5">
    <source>
        <dbReference type="EMBL" id="MPN27337.1"/>
    </source>
</evidence>
<dbReference type="EMBL" id="VSSQ01077185">
    <property type="protein sequence ID" value="MPN27337.1"/>
    <property type="molecule type" value="Genomic_DNA"/>
</dbReference>
<dbReference type="InterPro" id="IPR001737">
    <property type="entry name" value="KsgA/Erm"/>
</dbReference>
<keyword evidence="1 5" id="KW-0489">Methyltransferase</keyword>
<protein>
    <submittedName>
        <fullName evidence="5">Ribosomal RNA small subunit methyltransferase A</fullName>
        <ecNumber evidence="5">2.1.1.182</ecNumber>
    </submittedName>
</protein>
<evidence type="ECO:0000256" key="2">
    <source>
        <dbReference type="ARBA" id="ARBA00022679"/>
    </source>
</evidence>
<name>A0A645GKB6_9ZZZZ</name>
<dbReference type="Gene3D" id="3.40.50.150">
    <property type="entry name" value="Vaccinia Virus protein VP39"/>
    <property type="match status" value="1"/>
</dbReference>
<dbReference type="InterPro" id="IPR023165">
    <property type="entry name" value="rRNA_Ade_diMease-like_C"/>
</dbReference>
<dbReference type="GO" id="GO:0052908">
    <property type="term" value="F:16S rRNA (adenine(1518)-N(6)/adenine(1519)-N(6))-dimethyltransferase activity"/>
    <property type="evidence" value="ECO:0007669"/>
    <property type="project" value="UniProtKB-EC"/>
</dbReference>
<evidence type="ECO:0000256" key="3">
    <source>
        <dbReference type="ARBA" id="ARBA00022691"/>
    </source>
</evidence>
<dbReference type="PANTHER" id="PTHR11727:SF7">
    <property type="entry name" value="DIMETHYLADENOSINE TRANSFERASE-RELATED"/>
    <property type="match status" value="1"/>
</dbReference>
<proteinExistence type="predicted"/>
<dbReference type="GO" id="GO:0005829">
    <property type="term" value="C:cytosol"/>
    <property type="evidence" value="ECO:0007669"/>
    <property type="project" value="TreeGrafter"/>
</dbReference>
<keyword evidence="2 5" id="KW-0808">Transferase</keyword>
<evidence type="ECO:0000256" key="4">
    <source>
        <dbReference type="ARBA" id="ARBA00022884"/>
    </source>
</evidence>
<evidence type="ECO:0000256" key="1">
    <source>
        <dbReference type="ARBA" id="ARBA00022603"/>
    </source>
</evidence>
<comment type="caution">
    <text evidence="5">The sequence shown here is derived from an EMBL/GenBank/DDBJ whole genome shotgun (WGS) entry which is preliminary data.</text>
</comment>
<dbReference type="Gene3D" id="1.10.8.100">
    <property type="entry name" value="Ribosomal RNA adenine dimethylase-like, domain 2"/>
    <property type="match status" value="1"/>
</dbReference>
<dbReference type="EC" id="2.1.1.182" evidence="5"/>
<keyword evidence="3" id="KW-0949">S-adenosyl-L-methionine</keyword>
<organism evidence="5">
    <name type="scientific">bioreactor metagenome</name>
    <dbReference type="NCBI Taxonomy" id="1076179"/>
    <lineage>
        <taxon>unclassified sequences</taxon>
        <taxon>metagenomes</taxon>
        <taxon>ecological metagenomes</taxon>
    </lineage>
</organism>
<keyword evidence="4" id="KW-0694">RNA-binding</keyword>
<dbReference type="PROSITE" id="PS51689">
    <property type="entry name" value="SAM_RNA_A_N6_MT"/>
    <property type="match status" value="1"/>
</dbReference>
<reference evidence="5" key="1">
    <citation type="submission" date="2019-08" db="EMBL/GenBank/DDBJ databases">
        <authorList>
            <person name="Kucharzyk K."/>
            <person name="Murdoch R.W."/>
            <person name="Higgins S."/>
            <person name="Loffler F."/>
        </authorList>
    </citation>
    <scope>NUCLEOTIDE SEQUENCE</scope>
</reference>
<dbReference type="InterPro" id="IPR029063">
    <property type="entry name" value="SAM-dependent_MTases_sf"/>
</dbReference>
<sequence>MVAVPGTKQYGALSALVQCVSQARLCFSVPPSCFYPEPDVDSALLHIDTHRVRIDDIAFLNRTIKASFAMRRKTLANNLSAAFALTKAQIEQILAQMNIEPTARAEALMPAQFELLARQLDHAIKK</sequence>
<dbReference type="GO" id="GO:0003723">
    <property type="term" value="F:RNA binding"/>
    <property type="evidence" value="ECO:0007669"/>
    <property type="project" value="UniProtKB-KW"/>
</dbReference>
<dbReference type="SUPFAM" id="SSF53335">
    <property type="entry name" value="S-adenosyl-L-methionine-dependent methyltransferases"/>
    <property type="match status" value="1"/>
</dbReference>
<gene>
    <name evidence="5" type="primary">rsmA_42</name>
    <name evidence="5" type="ORF">SDC9_174768</name>
</gene>